<dbReference type="CDD" id="cd04179">
    <property type="entry name" value="DPM_DPG-synthase_like"/>
    <property type="match status" value="1"/>
</dbReference>
<keyword evidence="9" id="KW-1185">Reference proteome</keyword>
<name>A0A2R8B1Z5_9RHOB</name>
<evidence type="ECO:0000259" key="7">
    <source>
        <dbReference type="Pfam" id="PF11959"/>
    </source>
</evidence>
<keyword evidence="8" id="KW-0328">Glycosyltransferase</keyword>
<comment type="similarity">
    <text evidence="2">Belongs to the polysaccharide deacetylase family.</text>
</comment>
<evidence type="ECO:0000313" key="9">
    <source>
        <dbReference type="Proteomes" id="UP000244924"/>
    </source>
</evidence>
<comment type="function">
    <text evidence="1">Is involved in generating a small heat-stable compound (Nod), an acylated oligomer of N-acetylglucosamine, that stimulates mitosis in various plant protoplasts.</text>
</comment>
<dbReference type="Gene3D" id="3.20.20.370">
    <property type="entry name" value="Glycoside hydrolase/deacetylase"/>
    <property type="match status" value="1"/>
</dbReference>
<dbReference type="Pfam" id="PF01522">
    <property type="entry name" value="Polysacc_deac_1"/>
    <property type="match status" value="1"/>
</dbReference>
<dbReference type="Proteomes" id="UP000244924">
    <property type="component" value="Unassembled WGS sequence"/>
</dbReference>
<evidence type="ECO:0000256" key="4">
    <source>
        <dbReference type="ARBA" id="ARBA00032976"/>
    </source>
</evidence>
<dbReference type="InterPro" id="IPR050256">
    <property type="entry name" value="Glycosyltransferase_2"/>
</dbReference>
<proteinExistence type="inferred from homology"/>
<dbReference type="Pfam" id="PF11959">
    <property type="entry name" value="DUF3473"/>
    <property type="match status" value="1"/>
</dbReference>
<evidence type="ECO:0000259" key="5">
    <source>
        <dbReference type="Pfam" id="PF00535"/>
    </source>
</evidence>
<keyword evidence="8" id="KW-0808">Transferase</keyword>
<dbReference type="GO" id="GO:0016810">
    <property type="term" value="F:hydrolase activity, acting on carbon-nitrogen (but not peptide) bonds"/>
    <property type="evidence" value="ECO:0007669"/>
    <property type="project" value="InterPro"/>
</dbReference>
<dbReference type="PANTHER" id="PTHR48090">
    <property type="entry name" value="UNDECAPRENYL-PHOSPHATE 4-DEOXY-4-FORMAMIDO-L-ARABINOSE TRANSFERASE-RELATED"/>
    <property type="match status" value="1"/>
</dbReference>
<feature type="domain" description="Glycosyltransferase 2-like" evidence="5">
    <location>
        <begin position="296"/>
        <end position="463"/>
    </location>
</feature>
<evidence type="ECO:0000256" key="2">
    <source>
        <dbReference type="ARBA" id="ARBA00010973"/>
    </source>
</evidence>
<dbReference type="Pfam" id="PF00535">
    <property type="entry name" value="Glycos_transf_2"/>
    <property type="match status" value="1"/>
</dbReference>
<evidence type="ECO:0000256" key="3">
    <source>
        <dbReference type="ARBA" id="ARBA00020071"/>
    </source>
</evidence>
<feature type="domain" description="NodB homology" evidence="6">
    <location>
        <begin position="33"/>
        <end position="83"/>
    </location>
</feature>
<dbReference type="InterPro" id="IPR011330">
    <property type="entry name" value="Glyco_hydro/deAcase_b/a-brl"/>
</dbReference>
<organism evidence="8 9">
    <name type="scientific">Albidovulum aquaemixtae</name>
    <dbReference type="NCBI Taxonomy" id="1542388"/>
    <lineage>
        <taxon>Bacteria</taxon>
        <taxon>Pseudomonadati</taxon>
        <taxon>Pseudomonadota</taxon>
        <taxon>Alphaproteobacteria</taxon>
        <taxon>Rhodobacterales</taxon>
        <taxon>Paracoccaceae</taxon>
        <taxon>Albidovulum</taxon>
    </lineage>
</organism>
<dbReference type="GO" id="GO:0016757">
    <property type="term" value="F:glycosyltransferase activity"/>
    <property type="evidence" value="ECO:0007669"/>
    <property type="project" value="UniProtKB-KW"/>
</dbReference>
<dbReference type="InterPro" id="IPR002509">
    <property type="entry name" value="NODB_dom"/>
</dbReference>
<dbReference type="SUPFAM" id="SSF88713">
    <property type="entry name" value="Glycoside hydrolase/deacetylase"/>
    <property type="match status" value="1"/>
</dbReference>
<evidence type="ECO:0000256" key="1">
    <source>
        <dbReference type="ARBA" id="ARBA00003236"/>
    </source>
</evidence>
<evidence type="ECO:0000259" key="6">
    <source>
        <dbReference type="Pfam" id="PF01522"/>
    </source>
</evidence>
<dbReference type="SUPFAM" id="SSF53448">
    <property type="entry name" value="Nucleotide-diphospho-sugar transferases"/>
    <property type="match status" value="1"/>
</dbReference>
<sequence length="543" mass="60058">MNDIRHLLSVDFEEHFQLVTSGRGVPERHWDRFPSRIVDNTERVLRLLDRHDTKATFFVGDWVAERYGALIADIALEGHEIACRLSPSRRRAGLAFADPSLHAVQFKRRLESVAGRAVHGCRIDRPARAVPSGVGSGASPFRYECRPGPALGPLRVTTRAASDGTPVQLGMPSLRIAGQDVPLVGGESLRHVPGALENRLLAGWARSRAPHHFTFKLWELDPDLARLAVLSSVQRLICYRNHHLFEERFARLLERAAFSPVRAHLGLAEEKVARTAPLAPVSAPPAEPEVPGVPVSIIVPCFNEEAGLSYLANVFSALDAELGRRHRLSFVLVDDGSTDRTRQEMQRLFGHDGRYRIVRHEMNRGIAAAILTGIGAAKDDIVVTMDSDCSYDPARIEDMLALLAPDVALVTASPYHADAGVEGVPGWRIFVSRGASSLYRMVLRTQLATYTSCFRVYRKRALEGLILHHEGFIGVAEMLARLDMAGGRIAEYPVVLEARVLGRSKLRLFRTIVGHLRLLGAIFATRLRDRRRAGAIALTKEEG</sequence>
<dbReference type="InterPro" id="IPR022560">
    <property type="entry name" value="DUF3473"/>
</dbReference>
<dbReference type="InterPro" id="IPR001173">
    <property type="entry name" value="Glyco_trans_2-like"/>
</dbReference>
<dbReference type="PANTHER" id="PTHR48090:SF7">
    <property type="entry name" value="RFBJ PROTEIN"/>
    <property type="match status" value="1"/>
</dbReference>
<reference evidence="8 9" key="1">
    <citation type="submission" date="2018-03" db="EMBL/GenBank/DDBJ databases">
        <authorList>
            <person name="Keele B.F."/>
        </authorList>
    </citation>
    <scope>NUCLEOTIDE SEQUENCE [LARGE SCALE GENOMIC DNA]</scope>
    <source>
        <strain evidence="8 9">CECT 8626</strain>
    </source>
</reference>
<dbReference type="Gene3D" id="3.90.550.10">
    <property type="entry name" value="Spore Coat Polysaccharide Biosynthesis Protein SpsA, Chain A"/>
    <property type="match status" value="1"/>
</dbReference>
<gene>
    <name evidence="8" type="primary">rgtE_1</name>
    <name evidence="8" type="ORF">DEA8626_00113</name>
</gene>
<evidence type="ECO:0000313" key="8">
    <source>
        <dbReference type="EMBL" id="SPH16603.1"/>
    </source>
</evidence>
<protein>
    <recommendedName>
        <fullName evidence="3">Chitooligosaccharide deacetylase</fullName>
    </recommendedName>
    <alternativeName>
        <fullName evidence="4">Nodulation protein B</fullName>
    </alternativeName>
</protein>
<dbReference type="GO" id="GO:0005975">
    <property type="term" value="P:carbohydrate metabolic process"/>
    <property type="evidence" value="ECO:0007669"/>
    <property type="project" value="InterPro"/>
</dbReference>
<accession>A0A2R8B1Z5</accession>
<dbReference type="InterPro" id="IPR029044">
    <property type="entry name" value="Nucleotide-diphossugar_trans"/>
</dbReference>
<dbReference type="EMBL" id="OMOQ01000001">
    <property type="protein sequence ID" value="SPH16603.1"/>
    <property type="molecule type" value="Genomic_DNA"/>
</dbReference>
<dbReference type="AlphaFoldDB" id="A0A2R8B1Z5"/>
<feature type="domain" description="DUF3473" evidence="7">
    <location>
        <begin position="171"/>
        <end position="263"/>
    </location>
</feature>